<gene>
    <name evidence="2" type="primary">Contig3902.g4165</name>
    <name evidence="2" type="ORF">STYLEM_4003</name>
</gene>
<dbReference type="AlphaFoldDB" id="A0A078A0N3"/>
<dbReference type="EMBL" id="CCKQ01003878">
    <property type="protein sequence ID" value="CDW75018.1"/>
    <property type="molecule type" value="Genomic_DNA"/>
</dbReference>
<feature type="compositionally biased region" description="Polar residues" evidence="1">
    <location>
        <begin position="190"/>
        <end position="204"/>
    </location>
</feature>
<dbReference type="InParanoid" id="A0A078A0N3"/>
<evidence type="ECO:0000313" key="2">
    <source>
        <dbReference type="EMBL" id="CDW75018.1"/>
    </source>
</evidence>
<accession>A0A078A0N3</accession>
<dbReference type="Proteomes" id="UP000039865">
    <property type="component" value="Unassembled WGS sequence"/>
</dbReference>
<reference evidence="2 3" key="1">
    <citation type="submission" date="2014-06" db="EMBL/GenBank/DDBJ databases">
        <authorList>
            <person name="Swart Estienne"/>
        </authorList>
    </citation>
    <scope>NUCLEOTIDE SEQUENCE [LARGE SCALE GENOMIC DNA]</scope>
    <source>
        <strain evidence="2 3">130c</strain>
    </source>
</reference>
<keyword evidence="3" id="KW-1185">Reference proteome</keyword>
<protein>
    <submittedName>
        <fullName evidence="2">Uncharacterized protein</fullName>
    </submittedName>
</protein>
<proteinExistence type="predicted"/>
<dbReference type="OrthoDB" id="290239at2759"/>
<name>A0A078A0N3_STYLE</name>
<feature type="region of interest" description="Disordered" evidence="1">
    <location>
        <begin position="180"/>
        <end position="204"/>
    </location>
</feature>
<evidence type="ECO:0000313" key="3">
    <source>
        <dbReference type="Proteomes" id="UP000039865"/>
    </source>
</evidence>
<sequence length="204" mass="23688">MSVYSGFSTRQQETIYNKLLEKSLILMCHRIAPKSPQSLLSFSNLQIIKEEDLQESVEKFIDDNQITQRNTRNIPNTQIQMKQYLNSTLDNQQIAQDQISKKPVQSPYKTIDMHSSDKQKYMENTLLNEIQFSINGSPLSSVEKINQNPLNQIKSQQQISKQPTFESVEERVNYDLDQLGKSQNKDKIKNQLQQSSFQQTNNVK</sequence>
<evidence type="ECO:0000256" key="1">
    <source>
        <dbReference type="SAM" id="MobiDB-lite"/>
    </source>
</evidence>
<organism evidence="2 3">
    <name type="scientific">Stylonychia lemnae</name>
    <name type="common">Ciliate</name>
    <dbReference type="NCBI Taxonomy" id="5949"/>
    <lineage>
        <taxon>Eukaryota</taxon>
        <taxon>Sar</taxon>
        <taxon>Alveolata</taxon>
        <taxon>Ciliophora</taxon>
        <taxon>Intramacronucleata</taxon>
        <taxon>Spirotrichea</taxon>
        <taxon>Stichotrichia</taxon>
        <taxon>Sporadotrichida</taxon>
        <taxon>Oxytrichidae</taxon>
        <taxon>Stylonychinae</taxon>
        <taxon>Stylonychia</taxon>
    </lineage>
</organism>